<evidence type="ECO:0000256" key="6">
    <source>
        <dbReference type="ARBA" id="ARBA00023136"/>
    </source>
</evidence>
<evidence type="ECO:0000256" key="4">
    <source>
        <dbReference type="ARBA" id="ARBA00022692"/>
    </source>
</evidence>
<comment type="subcellular location">
    <subcellularLocation>
        <location evidence="1">Membrane</location>
        <topology evidence="1">Multi-pass membrane protein</topology>
    </subcellularLocation>
</comment>
<dbReference type="Proteomes" id="UP000663881">
    <property type="component" value="Unassembled WGS sequence"/>
</dbReference>
<evidence type="ECO:0000256" key="3">
    <source>
        <dbReference type="ARBA" id="ARBA00014635"/>
    </source>
</evidence>
<evidence type="ECO:0000256" key="5">
    <source>
        <dbReference type="ARBA" id="ARBA00022989"/>
    </source>
</evidence>
<dbReference type="Pfam" id="PF14802">
    <property type="entry name" value="TMEM192"/>
    <property type="match status" value="1"/>
</dbReference>
<evidence type="ECO:0000313" key="9">
    <source>
        <dbReference type="EMBL" id="CAF3573826.1"/>
    </source>
</evidence>
<proteinExistence type="inferred from homology"/>
<evidence type="ECO:0000256" key="7">
    <source>
        <dbReference type="SAM" id="Phobius"/>
    </source>
</evidence>
<dbReference type="PANTHER" id="PTHR31592:SF1">
    <property type="entry name" value="TRANSMEMBRANE PROTEIN 192"/>
    <property type="match status" value="1"/>
</dbReference>
<dbReference type="OrthoDB" id="6277625at2759"/>
<evidence type="ECO:0000256" key="2">
    <source>
        <dbReference type="ARBA" id="ARBA00006314"/>
    </source>
</evidence>
<evidence type="ECO:0000313" key="8">
    <source>
        <dbReference type="EMBL" id="CAF1228865.1"/>
    </source>
</evidence>
<reference evidence="8" key="1">
    <citation type="submission" date="2021-02" db="EMBL/GenBank/DDBJ databases">
        <authorList>
            <person name="Nowell W R."/>
        </authorList>
    </citation>
    <scope>NUCLEOTIDE SEQUENCE</scope>
</reference>
<dbReference type="Proteomes" id="UP000663891">
    <property type="component" value="Unassembled WGS sequence"/>
</dbReference>
<evidence type="ECO:0000313" key="10">
    <source>
        <dbReference type="Proteomes" id="UP000663891"/>
    </source>
</evidence>
<dbReference type="InterPro" id="IPR029399">
    <property type="entry name" value="TMEM192"/>
</dbReference>
<keyword evidence="6 7" id="KW-0472">Membrane</keyword>
<evidence type="ECO:0000256" key="1">
    <source>
        <dbReference type="ARBA" id="ARBA00004141"/>
    </source>
</evidence>
<feature type="transmembrane region" description="Helical" evidence="7">
    <location>
        <begin position="91"/>
        <end position="113"/>
    </location>
</feature>
<sequence>MVSLNTQNGRSGGGISFDDRSFAAADEGAHENTPLIDSLEQPYRPIRTTGFIVLHLLLTIAFITSIILFPSTICPDPLHNDTIGRCNNHSGYNIALYIHAGGYIVSLGFDRLYHHYQDLSRRDGYLDFYRQTRNLRRTPLFIISTGNAILVALIELLELYKSDLANLHWTIYPWHFLSMLTSIEVLIILISLLWYLGLTIKFNKRRARPDATQDDLLSSFVTSQTSANEIGFRDESFRENVLEKQADLIRYLRERNEQLGRLVLQFKQQVNFQQGIPNRNL</sequence>
<comment type="similarity">
    <text evidence="2">Belongs to the TMEM192 family.</text>
</comment>
<gene>
    <name evidence="9" type="ORF">OKA104_LOCUS5241</name>
    <name evidence="8" type="ORF">VCS650_LOCUS27135</name>
</gene>
<dbReference type="GO" id="GO:0005765">
    <property type="term" value="C:lysosomal membrane"/>
    <property type="evidence" value="ECO:0007669"/>
    <property type="project" value="TreeGrafter"/>
</dbReference>
<organism evidence="8 10">
    <name type="scientific">Adineta steineri</name>
    <dbReference type="NCBI Taxonomy" id="433720"/>
    <lineage>
        <taxon>Eukaryota</taxon>
        <taxon>Metazoa</taxon>
        <taxon>Spiralia</taxon>
        <taxon>Gnathifera</taxon>
        <taxon>Rotifera</taxon>
        <taxon>Eurotatoria</taxon>
        <taxon>Bdelloidea</taxon>
        <taxon>Adinetida</taxon>
        <taxon>Adinetidae</taxon>
        <taxon>Adineta</taxon>
    </lineage>
</organism>
<dbReference type="EMBL" id="CAJOAY010000180">
    <property type="protein sequence ID" value="CAF3573826.1"/>
    <property type="molecule type" value="Genomic_DNA"/>
</dbReference>
<dbReference type="EMBL" id="CAJNON010000376">
    <property type="protein sequence ID" value="CAF1228865.1"/>
    <property type="molecule type" value="Genomic_DNA"/>
</dbReference>
<keyword evidence="5 7" id="KW-1133">Transmembrane helix</keyword>
<dbReference type="PANTHER" id="PTHR31592">
    <property type="entry name" value="TRANSMEMBRANE PROTEIN 192"/>
    <property type="match status" value="1"/>
</dbReference>
<feature type="transmembrane region" description="Helical" evidence="7">
    <location>
        <begin position="51"/>
        <end position="71"/>
    </location>
</feature>
<feature type="transmembrane region" description="Helical" evidence="7">
    <location>
        <begin position="172"/>
        <end position="196"/>
    </location>
</feature>
<protein>
    <recommendedName>
        <fullName evidence="3">Transmembrane protein 192</fullName>
    </recommendedName>
</protein>
<accession>A0A814YGG0</accession>
<dbReference type="AlphaFoldDB" id="A0A814YGG0"/>
<dbReference type="GO" id="GO:0005770">
    <property type="term" value="C:late endosome"/>
    <property type="evidence" value="ECO:0007669"/>
    <property type="project" value="TreeGrafter"/>
</dbReference>
<keyword evidence="4 7" id="KW-0812">Transmembrane</keyword>
<feature type="transmembrane region" description="Helical" evidence="7">
    <location>
        <begin position="140"/>
        <end position="160"/>
    </location>
</feature>
<name>A0A814YGG0_9BILA</name>
<comment type="caution">
    <text evidence="8">The sequence shown here is derived from an EMBL/GenBank/DDBJ whole genome shotgun (WGS) entry which is preliminary data.</text>
</comment>